<keyword evidence="1" id="KW-0677">Repeat</keyword>
<gene>
    <name evidence="6" type="ORF">V7x_45330</name>
</gene>
<feature type="chain" id="PRO_5022889913" evidence="5">
    <location>
        <begin position="29"/>
        <end position="445"/>
    </location>
</feature>
<accession>A0A5C6FL97</accession>
<evidence type="ECO:0000313" key="6">
    <source>
        <dbReference type="EMBL" id="TWU62797.1"/>
    </source>
</evidence>
<sequence precursor="true">MKKTIATKRSTGVRRAWLACLLACGTVASTGCSTGGMSLASMNPFSRKDTTGAPPVGFDGSEAIAKNDDKNVFSTVSSSTRDALSKTGQSITGVFTRKQAEVNGEKIAEDDPLSLTNEPDDISSEVYVANGQLWESTGNFQRAMEAYDRALETDPKDAAALASVARLHFRQNNHTEAAKHFHQAIQQNPKDAGLYNDLGLTLSRLGQHGPAVQTLQQALNLAPGTSRYVNNLASVQFESGDAAAAMKTLAEANQPAVAHFNMAYLFYRKGQVPQATQQLNLALKYEADQSADPSTRKAVERSKEMLAQIQRGTTPGNTPAQPGQPGQPSWPGASDPETRIAAAPATPTASAPATAAQTVSAPKTDATGQLPTYRISPYGVTTVPASATTPSPQPAAAQTAPAQAAPAQTPPTPAAPAANTQAQPAASQPSPATGGTEGGFALPPS</sequence>
<dbReference type="PANTHER" id="PTHR44858:SF1">
    <property type="entry name" value="UDP-N-ACETYLGLUCOSAMINE--PEPTIDE N-ACETYLGLUCOSAMINYLTRANSFERASE SPINDLY-RELATED"/>
    <property type="match status" value="1"/>
</dbReference>
<dbReference type="Gene3D" id="1.25.40.10">
    <property type="entry name" value="Tetratricopeptide repeat domain"/>
    <property type="match status" value="1"/>
</dbReference>
<dbReference type="Pfam" id="PF13432">
    <property type="entry name" value="TPR_16"/>
    <property type="match status" value="1"/>
</dbReference>
<feature type="signal peptide" evidence="5">
    <location>
        <begin position="1"/>
        <end position="28"/>
    </location>
</feature>
<feature type="compositionally biased region" description="Low complexity" evidence="4">
    <location>
        <begin position="312"/>
        <end position="332"/>
    </location>
</feature>
<keyword evidence="5" id="KW-0732">Signal</keyword>
<evidence type="ECO:0000256" key="5">
    <source>
        <dbReference type="SAM" id="SignalP"/>
    </source>
</evidence>
<dbReference type="EMBL" id="SJPZ01000002">
    <property type="protein sequence ID" value="TWU62797.1"/>
    <property type="molecule type" value="Genomic_DNA"/>
</dbReference>
<dbReference type="PROSITE" id="PS50005">
    <property type="entry name" value="TPR"/>
    <property type="match status" value="3"/>
</dbReference>
<feature type="repeat" description="TPR" evidence="3">
    <location>
        <begin position="158"/>
        <end position="191"/>
    </location>
</feature>
<dbReference type="AlphaFoldDB" id="A0A5C6FL97"/>
<dbReference type="GO" id="GO:0046813">
    <property type="term" value="P:receptor-mediated virion attachment to host cell"/>
    <property type="evidence" value="ECO:0007669"/>
    <property type="project" value="TreeGrafter"/>
</dbReference>
<dbReference type="SMART" id="SM00028">
    <property type="entry name" value="TPR"/>
    <property type="match status" value="4"/>
</dbReference>
<evidence type="ECO:0000313" key="7">
    <source>
        <dbReference type="Proteomes" id="UP000316476"/>
    </source>
</evidence>
<keyword evidence="2 3" id="KW-0802">TPR repeat</keyword>
<feature type="compositionally biased region" description="Low complexity" evidence="4">
    <location>
        <begin position="415"/>
        <end position="433"/>
    </location>
</feature>
<proteinExistence type="predicted"/>
<dbReference type="Pfam" id="PF13181">
    <property type="entry name" value="TPR_8"/>
    <property type="match status" value="1"/>
</dbReference>
<dbReference type="InterPro" id="IPR011990">
    <property type="entry name" value="TPR-like_helical_dom_sf"/>
</dbReference>
<feature type="compositionally biased region" description="Low complexity" evidence="4">
    <location>
        <begin position="384"/>
        <end position="407"/>
    </location>
</feature>
<feature type="repeat" description="TPR" evidence="3">
    <location>
        <begin position="192"/>
        <end position="225"/>
    </location>
</feature>
<dbReference type="OrthoDB" id="288828at2"/>
<dbReference type="PROSITE" id="PS50293">
    <property type="entry name" value="TPR_REGION"/>
    <property type="match status" value="1"/>
</dbReference>
<evidence type="ECO:0000256" key="2">
    <source>
        <dbReference type="ARBA" id="ARBA00022803"/>
    </source>
</evidence>
<organism evidence="6 7">
    <name type="scientific">Crateriforma conspicua</name>
    <dbReference type="NCBI Taxonomy" id="2527996"/>
    <lineage>
        <taxon>Bacteria</taxon>
        <taxon>Pseudomonadati</taxon>
        <taxon>Planctomycetota</taxon>
        <taxon>Planctomycetia</taxon>
        <taxon>Planctomycetales</taxon>
        <taxon>Planctomycetaceae</taxon>
        <taxon>Crateriforma</taxon>
    </lineage>
</organism>
<evidence type="ECO:0000256" key="3">
    <source>
        <dbReference type="PROSITE-ProRule" id="PRU00339"/>
    </source>
</evidence>
<dbReference type="RefSeq" id="WP_146415531.1">
    <property type="nucleotide sequence ID" value="NZ_SJPZ01000002.1"/>
</dbReference>
<comment type="caution">
    <text evidence="6">The sequence shown here is derived from an EMBL/GenBank/DDBJ whole genome shotgun (WGS) entry which is preliminary data.</text>
</comment>
<feature type="compositionally biased region" description="Low complexity" evidence="4">
    <location>
        <begin position="341"/>
        <end position="362"/>
    </location>
</feature>
<dbReference type="InterPro" id="IPR050498">
    <property type="entry name" value="Ycf3"/>
</dbReference>
<dbReference type="PANTHER" id="PTHR44858">
    <property type="entry name" value="TETRATRICOPEPTIDE REPEAT PROTEIN 6"/>
    <property type="match status" value="1"/>
</dbReference>
<protein>
    <submittedName>
        <fullName evidence="6">Photosystem I assembly protein Ycf3</fullName>
    </submittedName>
</protein>
<dbReference type="PROSITE" id="PS51257">
    <property type="entry name" value="PROKAR_LIPOPROTEIN"/>
    <property type="match status" value="1"/>
</dbReference>
<reference evidence="6 7" key="1">
    <citation type="submission" date="2019-02" db="EMBL/GenBank/DDBJ databases">
        <title>Deep-cultivation of Planctomycetes and their phenomic and genomic characterization uncovers novel biology.</title>
        <authorList>
            <person name="Wiegand S."/>
            <person name="Jogler M."/>
            <person name="Boedeker C."/>
            <person name="Pinto D."/>
            <person name="Vollmers J."/>
            <person name="Rivas-Marin E."/>
            <person name="Kohn T."/>
            <person name="Peeters S.H."/>
            <person name="Heuer A."/>
            <person name="Rast P."/>
            <person name="Oberbeckmann S."/>
            <person name="Bunk B."/>
            <person name="Jeske O."/>
            <person name="Meyerdierks A."/>
            <person name="Storesund J.E."/>
            <person name="Kallscheuer N."/>
            <person name="Luecker S."/>
            <person name="Lage O.M."/>
            <person name="Pohl T."/>
            <person name="Merkel B.J."/>
            <person name="Hornburger P."/>
            <person name="Mueller R.-W."/>
            <person name="Bruemmer F."/>
            <person name="Labrenz M."/>
            <person name="Spormann A.M."/>
            <person name="Op Den Camp H."/>
            <person name="Overmann J."/>
            <person name="Amann R."/>
            <person name="Jetten M.S.M."/>
            <person name="Mascher T."/>
            <person name="Medema M.H."/>
            <person name="Devos D.P."/>
            <person name="Kaster A.-K."/>
            <person name="Ovreas L."/>
            <person name="Rohde M."/>
            <person name="Galperin M.Y."/>
            <person name="Jogler C."/>
        </authorList>
    </citation>
    <scope>NUCLEOTIDE SEQUENCE [LARGE SCALE GENOMIC DNA]</scope>
    <source>
        <strain evidence="6 7">V7</strain>
    </source>
</reference>
<feature type="repeat" description="TPR" evidence="3">
    <location>
        <begin position="124"/>
        <end position="157"/>
    </location>
</feature>
<dbReference type="Proteomes" id="UP000316476">
    <property type="component" value="Unassembled WGS sequence"/>
</dbReference>
<evidence type="ECO:0000256" key="4">
    <source>
        <dbReference type="SAM" id="MobiDB-lite"/>
    </source>
</evidence>
<dbReference type="SUPFAM" id="SSF48452">
    <property type="entry name" value="TPR-like"/>
    <property type="match status" value="1"/>
</dbReference>
<name>A0A5C6FL97_9PLAN</name>
<feature type="region of interest" description="Disordered" evidence="4">
    <location>
        <begin position="312"/>
        <end position="445"/>
    </location>
</feature>
<evidence type="ECO:0000256" key="1">
    <source>
        <dbReference type="ARBA" id="ARBA00022737"/>
    </source>
</evidence>
<dbReference type="InterPro" id="IPR019734">
    <property type="entry name" value="TPR_rpt"/>
</dbReference>
<dbReference type="GO" id="GO:0009279">
    <property type="term" value="C:cell outer membrane"/>
    <property type="evidence" value="ECO:0007669"/>
    <property type="project" value="TreeGrafter"/>
</dbReference>